<organism evidence="2 3">
    <name type="scientific">Granulicella mallensis</name>
    <dbReference type="NCBI Taxonomy" id="940614"/>
    <lineage>
        <taxon>Bacteria</taxon>
        <taxon>Pseudomonadati</taxon>
        <taxon>Acidobacteriota</taxon>
        <taxon>Terriglobia</taxon>
        <taxon>Terriglobales</taxon>
        <taxon>Acidobacteriaceae</taxon>
        <taxon>Granulicella</taxon>
    </lineage>
</organism>
<dbReference type="Proteomes" id="UP000584867">
    <property type="component" value="Unassembled WGS sequence"/>
</dbReference>
<dbReference type="AlphaFoldDB" id="A0A7W7ZRI9"/>
<protein>
    <submittedName>
        <fullName evidence="2">Uncharacterized protein</fullName>
    </submittedName>
</protein>
<sequence>MKTLVALSLILAWSSAVAQTQAPPSRAEQEANVEFQFGQLEEIAMCHHAIKAARHDGLALGQNPYYRYILNSPQKGHDENVYPIPARCKNLETQWVLDYAQLSQKFKDMQDSTIQTQIQMTIPEISADAQFMTVVINKMELEGSKATFLDNRDKDTP</sequence>
<name>A0A7W7ZRI9_9BACT</name>
<feature type="signal peptide" evidence="1">
    <location>
        <begin position="1"/>
        <end position="18"/>
    </location>
</feature>
<dbReference type="EMBL" id="JACHIO010000012">
    <property type="protein sequence ID" value="MBB5064815.1"/>
    <property type="molecule type" value="Genomic_DNA"/>
</dbReference>
<dbReference type="RefSeq" id="WP_184257002.1">
    <property type="nucleotide sequence ID" value="NZ_JACHIO010000012.1"/>
</dbReference>
<feature type="chain" id="PRO_5031347312" evidence="1">
    <location>
        <begin position="19"/>
        <end position="157"/>
    </location>
</feature>
<proteinExistence type="predicted"/>
<evidence type="ECO:0000313" key="3">
    <source>
        <dbReference type="Proteomes" id="UP000584867"/>
    </source>
</evidence>
<reference evidence="2 3" key="1">
    <citation type="submission" date="2020-08" db="EMBL/GenBank/DDBJ databases">
        <title>Genomic Encyclopedia of Type Strains, Phase IV (KMG-V): Genome sequencing to study the core and pangenomes of soil and plant-associated prokaryotes.</title>
        <authorList>
            <person name="Whitman W."/>
        </authorList>
    </citation>
    <scope>NUCLEOTIDE SEQUENCE [LARGE SCALE GENOMIC DNA]</scope>
    <source>
        <strain evidence="2 3">X5P3</strain>
    </source>
</reference>
<gene>
    <name evidence="2" type="ORF">HDF15_003175</name>
</gene>
<keyword evidence="1" id="KW-0732">Signal</keyword>
<accession>A0A7W7ZRI9</accession>
<evidence type="ECO:0000313" key="2">
    <source>
        <dbReference type="EMBL" id="MBB5064815.1"/>
    </source>
</evidence>
<comment type="caution">
    <text evidence="2">The sequence shown here is derived from an EMBL/GenBank/DDBJ whole genome shotgun (WGS) entry which is preliminary data.</text>
</comment>
<evidence type="ECO:0000256" key="1">
    <source>
        <dbReference type="SAM" id="SignalP"/>
    </source>
</evidence>